<gene>
    <name evidence="2" type="ORF">Q7514_24390</name>
</gene>
<feature type="signal peptide" evidence="1">
    <location>
        <begin position="1"/>
        <end position="24"/>
    </location>
</feature>
<reference evidence="2 3" key="1">
    <citation type="submission" date="2023-07" db="EMBL/GenBank/DDBJ databases">
        <authorList>
            <person name="Girao M."/>
            <person name="Carvalho M.F."/>
        </authorList>
    </citation>
    <scope>NUCLEOTIDE SEQUENCE [LARGE SCALE GENOMIC DNA]</scope>
    <source>
        <strain evidence="2 3">YIM65754</strain>
    </source>
</reference>
<accession>A0ABU7LGI7</accession>
<sequence length="70" mass="6846">MRKLLVIAAATATLGLGIPATAAAAPPQGPWPIPSGPCDYIGPNSLECLLITILTTGSANTGSAETLSAG</sequence>
<dbReference type="EMBL" id="JAUTXY010000014">
    <property type="protein sequence ID" value="MEE2060664.1"/>
    <property type="molecule type" value="Genomic_DNA"/>
</dbReference>
<evidence type="ECO:0000256" key="1">
    <source>
        <dbReference type="SAM" id="SignalP"/>
    </source>
</evidence>
<proteinExistence type="predicted"/>
<organism evidence="2 3">
    <name type="scientific">Rhodococcus artemisiae</name>
    <dbReference type="NCBI Taxonomy" id="714159"/>
    <lineage>
        <taxon>Bacteria</taxon>
        <taxon>Bacillati</taxon>
        <taxon>Actinomycetota</taxon>
        <taxon>Actinomycetes</taxon>
        <taxon>Mycobacteriales</taxon>
        <taxon>Nocardiaceae</taxon>
        <taxon>Rhodococcus</taxon>
    </lineage>
</organism>
<comment type="caution">
    <text evidence="2">The sequence shown here is derived from an EMBL/GenBank/DDBJ whole genome shotgun (WGS) entry which is preliminary data.</text>
</comment>
<dbReference type="RefSeq" id="WP_330135849.1">
    <property type="nucleotide sequence ID" value="NZ_JAUTXY010000014.1"/>
</dbReference>
<protein>
    <submittedName>
        <fullName evidence="2">Uncharacterized protein</fullName>
    </submittedName>
</protein>
<keyword evidence="1" id="KW-0732">Signal</keyword>
<feature type="chain" id="PRO_5046552154" evidence="1">
    <location>
        <begin position="25"/>
        <end position="70"/>
    </location>
</feature>
<evidence type="ECO:0000313" key="2">
    <source>
        <dbReference type="EMBL" id="MEE2060664.1"/>
    </source>
</evidence>
<dbReference type="Proteomes" id="UP001336020">
    <property type="component" value="Unassembled WGS sequence"/>
</dbReference>
<keyword evidence="3" id="KW-1185">Reference proteome</keyword>
<evidence type="ECO:0000313" key="3">
    <source>
        <dbReference type="Proteomes" id="UP001336020"/>
    </source>
</evidence>
<name>A0ABU7LGI7_9NOCA</name>